<dbReference type="eggNOG" id="COG0546">
    <property type="taxonomic scope" value="Bacteria"/>
</dbReference>
<evidence type="ECO:0000313" key="5">
    <source>
        <dbReference type="EMBL" id="ABJ82545.1"/>
    </source>
</evidence>
<comment type="pathway">
    <text evidence="2">Organic acid metabolism; glycolate biosynthesis; glycolate from 2-phosphoglycolate: step 1/1.</text>
</comment>
<accession>Q028K7</accession>
<evidence type="ECO:0000256" key="3">
    <source>
        <dbReference type="ARBA" id="ARBA00006171"/>
    </source>
</evidence>
<dbReference type="GO" id="GO:0005829">
    <property type="term" value="C:cytosol"/>
    <property type="evidence" value="ECO:0007669"/>
    <property type="project" value="TreeGrafter"/>
</dbReference>
<dbReference type="KEGG" id="sus:Acid_1554"/>
<keyword evidence="5" id="KW-0378">Hydrolase</keyword>
<dbReference type="SFLD" id="SFLDG01129">
    <property type="entry name" value="C1.5:_HAD__Beta-PGM__Phosphata"/>
    <property type="match status" value="1"/>
</dbReference>
<dbReference type="OrthoDB" id="9792518at2"/>
<organism evidence="5">
    <name type="scientific">Solibacter usitatus (strain Ellin6076)</name>
    <dbReference type="NCBI Taxonomy" id="234267"/>
    <lineage>
        <taxon>Bacteria</taxon>
        <taxon>Pseudomonadati</taxon>
        <taxon>Acidobacteriota</taxon>
        <taxon>Terriglobia</taxon>
        <taxon>Bryobacterales</taxon>
        <taxon>Solibacteraceae</taxon>
        <taxon>Candidatus Solibacter</taxon>
    </lineage>
</organism>
<dbReference type="InterPro" id="IPR023214">
    <property type="entry name" value="HAD_sf"/>
</dbReference>
<dbReference type="Gene3D" id="3.40.50.1000">
    <property type="entry name" value="HAD superfamily/HAD-like"/>
    <property type="match status" value="1"/>
</dbReference>
<dbReference type="HOGENOM" id="CLU_045011_18_0_0"/>
<proteinExistence type="inferred from homology"/>
<dbReference type="Gene3D" id="1.10.150.240">
    <property type="entry name" value="Putative phosphatase, domain 2"/>
    <property type="match status" value="1"/>
</dbReference>
<evidence type="ECO:0000256" key="1">
    <source>
        <dbReference type="ARBA" id="ARBA00000830"/>
    </source>
</evidence>
<dbReference type="InterPro" id="IPR036412">
    <property type="entry name" value="HAD-like_sf"/>
</dbReference>
<dbReference type="GO" id="GO:0006281">
    <property type="term" value="P:DNA repair"/>
    <property type="evidence" value="ECO:0007669"/>
    <property type="project" value="TreeGrafter"/>
</dbReference>
<name>Q028K7_SOLUE</name>
<dbReference type="SFLD" id="SFLDS00003">
    <property type="entry name" value="Haloacid_Dehalogenase"/>
    <property type="match status" value="1"/>
</dbReference>
<dbReference type="PANTHER" id="PTHR43434:SF1">
    <property type="entry name" value="PHOSPHOGLYCOLATE PHOSPHATASE"/>
    <property type="match status" value="1"/>
</dbReference>
<dbReference type="EMBL" id="CP000473">
    <property type="protein sequence ID" value="ABJ82545.1"/>
    <property type="molecule type" value="Genomic_DNA"/>
</dbReference>
<dbReference type="InParanoid" id="Q028K7"/>
<dbReference type="SUPFAM" id="SSF56784">
    <property type="entry name" value="HAD-like"/>
    <property type="match status" value="1"/>
</dbReference>
<protein>
    <recommendedName>
        <fullName evidence="4">phosphoglycolate phosphatase</fullName>
        <ecNumber evidence="4">3.1.3.18</ecNumber>
    </recommendedName>
</protein>
<evidence type="ECO:0000256" key="4">
    <source>
        <dbReference type="ARBA" id="ARBA00013078"/>
    </source>
</evidence>
<comment type="similarity">
    <text evidence="3">Belongs to the HAD-like hydrolase superfamily. CbbY/CbbZ/Gph/YieH family.</text>
</comment>
<gene>
    <name evidence="5" type="ordered locus">Acid_1554</name>
</gene>
<dbReference type="AlphaFoldDB" id="Q028K7"/>
<dbReference type="InterPro" id="IPR050155">
    <property type="entry name" value="HAD-like_hydrolase_sf"/>
</dbReference>
<sequence length="225" mass="24945">MHRALVLFDIDGTLVRRAGPHHREALVQGVRRVTGLETTTEGIPVQGMLDPVIVTAMMRTAGARAAVIREAMPDVLRAAERYYLRVCPELTGKHCPGVEPVLERLTRRGILLGLVTGNLTRIGWRKLERAGLRRHFRFGAFGEMAKNRAGLAKLAIREARRHGWIGREAVVSLIGDAPQDIEAARANGIRAISVKTGISPVGELEALRPDELLRDLRELRLHMVE</sequence>
<reference evidence="5" key="1">
    <citation type="submission" date="2006-10" db="EMBL/GenBank/DDBJ databases">
        <title>Complete sequence of Solibacter usitatus Ellin6076.</title>
        <authorList>
            <consortium name="US DOE Joint Genome Institute"/>
            <person name="Copeland A."/>
            <person name="Lucas S."/>
            <person name="Lapidus A."/>
            <person name="Barry K."/>
            <person name="Detter J.C."/>
            <person name="Glavina del Rio T."/>
            <person name="Hammon N."/>
            <person name="Israni S."/>
            <person name="Dalin E."/>
            <person name="Tice H."/>
            <person name="Pitluck S."/>
            <person name="Thompson L.S."/>
            <person name="Brettin T."/>
            <person name="Bruce D."/>
            <person name="Han C."/>
            <person name="Tapia R."/>
            <person name="Gilna P."/>
            <person name="Schmutz J."/>
            <person name="Larimer F."/>
            <person name="Land M."/>
            <person name="Hauser L."/>
            <person name="Kyrpides N."/>
            <person name="Mikhailova N."/>
            <person name="Janssen P.H."/>
            <person name="Kuske C.R."/>
            <person name="Richardson P."/>
        </authorList>
    </citation>
    <scope>NUCLEOTIDE SEQUENCE</scope>
    <source>
        <strain evidence="5">Ellin6076</strain>
    </source>
</reference>
<dbReference type="InterPro" id="IPR023198">
    <property type="entry name" value="PGP-like_dom2"/>
</dbReference>
<dbReference type="EC" id="3.1.3.18" evidence="4"/>
<dbReference type="Pfam" id="PF00702">
    <property type="entry name" value="Hydrolase"/>
    <property type="match status" value="1"/>
</dbReference>
<dbReference type="GO" id="GO:0008967">
    <property type="term" value="F:phosphoglycolate phosphatase activity"/>
    <property type="evidence" value="ECO:0007669"/>
    <property type="project" value="UniProtKB-EC"/>
</dbReference>
<dbReference type="PANTHER" id="PTHR43434">
    <property type="entry name" value="PHOSPHOGLYCOLATE PHOSPHATASE"/>
    <property type="match status" value="1"/>
</dbReference>
<dbReference type="STRING" id="234267.Acid_1554"/>
<evidence type="ECO:0000256" key="2">
    <source>
        <dbReference type="ARBA" id="ARBA00004818"/>
    </source>
</evidence>
<comment type="catalytic activity">
    <reaction evidence="1">
        <text>2-phosphoglycolate + H2O = glycolate + phosphate</text>
        <dbReference type="Rhea" id="RHEA:14369"/>
        <dbReference type="ChEBI" id="CHEBI:15377"/>
        <dbReference type="ChEBI" id="CHEBI:29805"/>
        <dbReference type="ChEBI" id="CHEBI:43474"/>
        <dbReference type="ChEBI" id="CHEBI:58033"/>
        <dbReference type="EC" id="3.1.3.18"/>
    </reaction>
</comment>